<reference evidence="4" key="1">
    <citation type="submission" date="2011-07" db="EMBL/GenBank/DDBJ databases">
        <authorList>
            <consortium name="Caenorhabditis brenneri Sequencing and Analysis Consortium"/>
            <person name="Wilson R.K."/>
        </authorList>
    </citation>
    <scope>NUCLEOTIDE SEQUENCE [LARGE SCALE GENOMIC DNA]</scope>
    <source>
        <strain evidence="4">PB2801</strain>
    </source>
</reference>
<evidence type="ECO:0000256" key="2">
    <source>
        <dbReference type="ARBA" id="ARBA00023180"/>
    </source>
</evidence>
<evidence type="ECO:0000313" key="3">
    <source>
        <dbReference type="EMBL" id="EGT39050.1"/>
    </source>
</evidence>
<dbReference type="OMA" id="HCLFWVG"/>
<dbReference type="Gene3D" id="3.40.570.10">
    <property type="entry name" value="Extracellular Endonuclease, subunit A"/>
    <property type="match status" value="1"/>
</dbReference>
<dbReference type="CDD" id="cd16018">
    <property type="entry name" value="Enpp"/>
    <property type="match status" value="1"/>
</dbReference>
<dbReference type="Gene3D" id="3.40.720.10">
    <property type="entry name" value="Alkaline Phosphatase, subunit A"/>
    <property type="match status" value="1"/>
</dbReference>
<dbReference type="OrthoDB" id="415411at2759"/>
<dbReference type="PANTHER" id="PTHR10151:SF114">
    <property type="entry name" value="ECTONUCLEOTIDE PYROPHOSPHATASE_PHOSPHODIESTERASE C27A7.3"/>
    <property type="match status" value="1"/>
</dbReference>
<organism evidence="4">
    <name type="scientific">Caenorhabditis brenneri</name>
    <name type="common">Nematode worm</name>
    <dbReference type="NCBI Taxonomy" id="135651"/>
    <lineage>
        <taxon>Eukaryota</taxon>
        <taxon>Metazoa</taxon>
        <taxon>Ecdysozoa</taxon>
        <taxon>Nematoda</taxon>
        <taxon>Chromadorea</taxon>
        <taxon>Rhabditida</taxon>
        <taxon>Rhabditina</taxon>
        <taxon>Rhabditomorpha</taxon>
        <taxon>Rhabditoidea</taxon>
        <taxon>Rhabditidae</taxon>
        <taxon>Peloderinae</taxon>
        <taxon>Caenorhabditis</taxon>
    </lineage>
</organism>
<keyword evidence="4" id="KW-1185">Reference proteome</keyword>
<dbReference type="Gene3D" id="3.30.1360.180">
    <property type="match status" value="1"/>
</dbReference>
<name>G0MPB9_CAEBE</name>
<dbReference type="InterPro" id="IPR044929">
    <property type="entry name" value="DNA/RNA_non-sp_Endonuclease_sf"/>
</dbReference>
<accession>G0MPB9</accession>
<dbReference type="GO" id="GO:0016529">
    <property type="term" value="C:sarcoplasmic reticulum"/>
    <property type="evidence" value="ECO:0007669"/>
    <property type="project" value="TreeGrafter"/>
</dbReference>
<evidence type="ECO:0000313" key="4">
    <source>
        <dbReference type="Proteomes" id="UP000008068"/>
    </source>
</evidence>
<proteinExistence type="predicted"/>
<sequence>MGKCKLDGFSKPPLMILSFDGFAREYLERRIVKSLEKIAECGVKADRVYPSFPSKTFPNHYTMMTGLYPESHGITDNNVFDPKLSPELVAMRKPEAEKFYEGEPIWSAYKRLTGRRAHCLFWVGCYFNNTGYMPDVSPDYNQELPLQERIDTLISWLKLPVEERPGLITAYLHQPDAAGHKQKDINEALEDVDKYLDVLMETLHDEGLLECINLVIVSDHGMQALDKSIDVEEHVNMKGFILSKGVVARLHLNGTDRSVDEVADEMRCKIDGIKVNTVKDIPLRKHYSKSSRVGDIVIEGKPGTYFYKSGDRGDHGYDYYNENMHTVMFARGPSFRQNVTVPPYQNDQYMNLWLSLLGLEGAVENNGTIGFFDSVLKNPPIRENKWDSIEECNNYGSPDALQCEKIPTEEWKKLSNHLETCSSPKDLPIYSTNHCFQSYCENSLIVNKKENDHKTTVIEVLTKPTSTNKQRTLENEFSFVNTKYTDECPNTEENKVFFTAGSNAISKIASAQYKFPSVFIKNVLEPLSLKTEEYLQRFGKLFVVSGLASDANLDGISDNEEVKTPTHFYRILVTCTGNWLSANPPLCKKYNEMKVLAFVLPILDQKTTMDCMSSDEILLDYTATIEDIERIAGFRFQIGALSHQQNVYLRRNITTSLW</sequence>
<dbReference type="FunCoup" id="G0MPB9">
    <property type="interactions" value="272"/>
</dbReference>
<dbReference type="PANTHER" id="PTHR10151">
    <property type="entry name" value="ECTONUCLEOTIDE PYROPHOSPHATASE/PHOSPHODIESTERASE"/>
    <property type="match status" value="1"/>
</dbReference>
<dbReference type="InParanoid" id="G0MPB9"/>
<dbReference type="GO" id="GO:0055120">
    <property type="term" value="C:striated muscle dense body"/>
    <property type="evidence" value="ECO:0007669"/>
    <property type="project" value="TreeGrafter"/>
</dbReference>
<dbReference type="EMBL" id="GL379804">
    <property type="protein sequence ID" value="EGT39050.1"/>
    <property type="molecule type" value="Genomic_DNA"/>
</dbReference>
<keyword evidence="2" id="KW-0325">Glycoprotein</keyword>
<dbReference type="GO" id="GO:0016787">
    <property type="term" value="F:hydrolase activity"/>
    <property type="evidence" value="ECO:0007669"/>
    <property type="project" value="UniProtKB-KW"/>
</dbReference>
<protein>
    <submittedName>
        <fullName evidence="3">Uncharacterized protein</fullName>
    </submittedName>
</protein>
<gene>
    <name evidence="3" type="ORF">CAEBREN_05535</name>
</gene>
<dbReference type="GO" id="GO:0031674">
    <property type="term" value="C:I band"/>
    <property type="evidence" value="ECO:0007669"/>
    <property type="project" value="TreeGrafter"/>
</dbReference>
<dbReference type="Proteomes" id="UP000008068">
    <property type="component" value="Unassembled WGS sequence"/>
</dbReference>
<dbReference type="InterPro" id="IPR017850">
    <property type="entry name" value="Alkaline_phosphatase_core_sf"/>
</dbReference>
<dbReference type="Pfam" id="PF01663">
    <property type="entry name" value="Phosphodiest"/>
    <property type="match status" value="1"/>
</dbReference>
<dbReference type="STRING" id="135651.G0MPB9"/>
<dbReference type="InterPro" id="IPR002591">
    <property type="entry name" value="Phosphodiest/P_Trfase"/>
</dbReference>
<dbReference type="AlphaFoldDB" id="G0MPB9"/>
<keyword evidence="1" id="KW-0378">Hydrolase</keyword>
<dbReference type="SUPFAM" id="SSF53649">
    <property type="entry name" value="Alkaline phosphatase-like"/>
    <property type="match status" value="1"/>
</dbReference>
<evidence type="ECO:0000256" key="1">
    <source>
        <dbReference type="ARBA" id="ARBA00022801"/>
    </source>
</evidence>
<dbReference type="eggNOG" id="KOG2645">
    <property type="taxonomic scope" value="Eukaryota"/>
</dbReference>
<dbReference type="HOGENOM" id="CLU_012256_1_0_1"/>